<evidence type="ECO:0000313" key="8">
    <source>
        <dbReference type="EMBL" id="TCD00521.1"/>
    </source>
</evidence>
<keyword evidence="4 7" id="KW-0472">Membrane</keyword>
<dbReference type="HAMAP" id="MF_02065">
    <property type="entry name" value="MltG"/>
    <property type="match status" value="1"/>
</dbReference>
<evidence type="ECO:0000256" key="7">
    <source>
        <dbReference type="HAMAP-Rule" id="MF_02065"/>
    </source>
</evidence>
<sequence length="345" mass="38915">MKVLKFLSVLVVFAIIGFSYWIYSSLNAPHAHSKTNQYIQIPQGSSTGQILVKLAAEGILSSPLPLKVYLKITGSGNEMQAGEYLFDSPITPLEVLGELNNGRLRTVKLTIPEGFTRFDIAKRIAKQFPQNPPEGENAVLNLMEDISLIKDIAPEAKNLEGYMYPNTYDFQRTVTTRAILEKMVGEFKKIWKPEYADRALQLKMTPHKIITIASLIETESRLDEERAIVASVIYNRLSKGMPLGIDQTAVYIAKMENRWDGIIHKSDLESNSPYNTRKIVGLPPGPISSISESSIKAALYPATTNYIYYVLNVEKNDKSHRFYSTAAEFERGKAAYQAWLKKERR</sequence>
<comment type="catalytic activity">
    <reaction evidence="7">
        <text>a peptidoglycan chain = a peptidoglycan chain with N-acetyl-1,6-anhydromuramyl-[peptide] at the reducing end + a peptidoglycan chain with N-acetylglucosamine at the non-reducing end.</text>
        <dbReference type="EC" id="4.2.2.29"/>
    </reaction>
</comment>
<evidence type="ECO:0000256" key="1">
    <source>
        <dbReference type="ARBA" id="ARBA00022475"/>
    </source>
</evidence>
<dbReference type="Gene3D" id="3.30.1490.480">
    <property type="entry name" value="Endolytic murein transglycosylase"/>
    <property type="match status" value="1"/>
</dbReference>
<keyword evidence="3 7" id="KW-1133">Transmembrane helix</keyword>
<comment type="function">
    <text evidence="7">Functions as a peptidoglycan terminase that cleaves nascent peptidoglycan strands endolytically to terminate their elongation.</text>
</comment>
<dbReference type="GO" id="GO:0009252">
    <property type="term" value="P:peptidoglycan biosynthetic process"/>
    <property type="evidence" value="ECO:0007669"/>
    <property type="project" value="UniProtKB-UniRule"/>
</dbReference>
<dbReference type="EMBL" id="SJSL01000003">
    <property type="protein sequence ID" value="TCD00521.1"/>
    <property type="molecule type" value="Genomic_DNA"/>
</dbReference>
<dbReference type="PANTHER" id="PTHR30518:SF2">
    <property type="entry name" value="ENDOLYTIC MUREIN TRANSGLYCOSYLASE"/>
    <property type="match status" value="1"/>
</dbReference>
<evidence type="ECO:0000313" key="9">
    <source>
        <dbReference type="Proteomes" id="UP000293347"/>
    </source>
</evidence>
<evidence type="ECO:0000256" key="2">
    <source>
        <dbReference type="ARBA" id="ARBA00022692"/>
    </source>
</evidence>
<comment type="caution">
    <text evidence="8">The sequence shown here is derived from an EMBL/GenBank/DDBJ whole genome shotgun (WGS) entry which is preliminary data.</text>
</comment>
<dbReference type="GO" id="GO:0008932">
    <property type="term" value="F:lytic endotransglycosylase activity"/>
    <property type="evidence" value="ECO:0007669"/>
    <property type="project" value="UniProtKB-UniRule"/>
</dbReference>
<dbReference type="GO" id="GO:0071555">
    <property type="term" value="P:cell wall organization"/>
    <property type="evidence" value="ECO:0007669"/>
    <property type="project" value="UniProtKB-KW"/>
</dbReference>
<feature type="site" description="Important for catalytic activity" evidence="7">
    <location>
        <position position="219"/>
    </location>
</feature>
<keyword evidence="5 7" id="KW-0456">Lyase</keyword>
<evidence type="ECO:0000256" key="6">
    <source>
        <dbReference type="ARBA" id="ARBA00023316"/>
    </source>
</evidence>
<keyword evidence="2 7" id="KW-0812">Transmembrane</keyword>
<evidence type="ECO:0000256" key="4">
    <source>
        <dbReference type="ARBA" id="ARBA00023136"/>
    </source>
</evidence>
<accession>A0A4R0NIQ5</accession>
<dbReference type="NCBIfam" id="TIGR00247">
    <property type="entry name" value="endolytic transglycosylase MltG"/>
    <property type="match status" value="1"/>
</dbReference>
<evidence type="ECO:0000256" key="5">
    <source>
        <dbReference type="ARBA" id="ARBA00023239"/>
    </source>
</evidence>
<dbReference type="InterPro" id="IPR003770">
    <property type="entry name" value="MLTG-like"/>
</dbReference>
<evidence type="ECO:0000256" key="3">
    <source>
        <dbReference type="ARBA" id="ARBA00022989"/>
    </source>
</evidence>
<dbReference type="PANTHER" id="PTHR30518">
    <property type="entry name" value="ENDOLYTIC MUREIN TRANSGLYCOSYLASE"/>
    <property type="match status" value="1"/>
</dbReference>
<proteinExistence type="inferred from homology"/>
<keyword evidence="1 7" id="KW-1003">Cell membrane</keyword>
<reference evidence="8 9" key="1">
    <citation type="submission" date="2019-02" db="EMBL/GenBank/DDBJ databases">
        <title>Pedobacter sp. RP-1-14 sp. nov., isolated from Arctic soil.</title>
        <authorList>
            <person name="Dahal R.H."/>
        </authorList>
    </citation>
    <scope>NUCLEOTIDE SEQUENCE [LARGE SCALE GENOMIC DNA]</scope>
    <source>
        <strain evidence="8 9">RP-1-14</strain>
    </source>
</reference>
<protein>
    <recommendedName>
        <fullName evidence="7">Endolytic murein transglycosylase</fullName>
        <ecNumber evidence="7">4.2.2.29</ecNumber>
    </recommendedName>
    <alternativeName>
        <fullName evidence="7">Peptidoglycan lytic transglycosylase</fullName>
    </alternativeName>
    <alternativeName>
        <fullName evidence="7">Peptidoglycan polymerization terminase</fullName>
    </alternativeName>
</protein>
<gene>
    <name evidence="7 8" type="primary">mltG</name>
    <name evidence="8" type="ORF">EZ437_14975</name>
</gene>
<dbReference type="EC" id="4.2.2.29" evidence="7"/>
<dbReference type="AlphaFoldDB" id="A0A4R0NIQ5"/>
<dbReference type="OrthoDB" id="9814591at2"/>
<comment type="subcellular location">
    <subcellularLocation>
        <location evidence="7">Cell membrane</location>
        <topology evidence="7">Single-pass membrane protein</topology>
    </subcellularLocation>
</comment>
<name>A0A4R0NIQ5_9SPHI</name>
<dbReference type="GO" id="GO:0005886">
    <property type="term" value="C:plasma membrane"/>
    <property type="evidence" value="ECO:0007669"/>
    <property type="project" value="UniProtKB-SubCell"/>
</dbReference>
<organism evidence="8 9">
    <name type="scientific">Pedobacter psychroterrae</name>
    <dbReference type="NCBI Taxonomy" id="2530453"/>
    <lineage>
        <taxon>Bacteria</taxon>
        <taxon>Pseudomonadati</taxon>
        <taxon>Bacteroidota</taxon>
        <taxon>Sphingobacteriia</taxon>
        <taxon>Sphingobacteriales</taxon>
        <taxon>Sphingobacteriaceae</taxon>
        <taxon>Pedobacter</taxon>
    </lineage>
</organism>
<keyword evidence="9" id="KW-1185">Reference proteome</keyword>
<comment type="similarity">
    <text evidence="7">Belongs to the transglycosylase MltG family.</text>
</comment>
<dbReference type="RefSeq" id="WP_131596870.1">
    <property type="nucleotide sequence ID" value="NZ_SJSL01000003.1"/>
</dbReference>
<dbReference type="Proteomes" id="UP000293347">
    <property type="component" value="Unassembled WGS sequence"/>
</dbReference>
<feature type="transmembrane region" description="Helical" evidence="7">
    <location>
        <begin position="6"/>
        <end position="23"/>
    </location>
</feature>
<dbReference type="Pfam" id="PF02618">
    <property type="entry name" value="YceG"/>
    <property type="match status" value="1"/>
</dbReference>
<keyword evidence="6 7" id="KW-0961">Cell wall biogenesis/degradation</keyword>